<gene>
    <name evidence="4" type="ORF">S7711_02339</name>
</gene>
<feature type="region of interest" description="Disordered" evidence="1">
    <location>
        <begin position="257"/>
        <end position="294"/>
    </location>
</feature>
<dbReference type="PANTHER" id="PTHR16861:SF4">
    <property type="entry name" value="SH3 DOMAIN PROTEIN (AFU_ORTHOLOGUE AFUA_1G13610)"/>
    <property type="match status" value="1"/>
</dbReference>
<feature type="chain" id="PRO_5001771382" evidence="3">
    <location>
        <begin position="20"/>
        <end position="345"/>
    </location>
</feature>
<evidence type="ECO:0000313" key="4">
    <source>
        <dbReference type="EMBL" id="KEY71232.1"/>
    </source>
</evidence>
<evidence type="ECO:0000256" key="2">
    <source>
        <dbReference type="SAM" id="Phobius"/>
    </source>
</evidence>
<feature type="transmembrane region" description="Helical" evidence="2">
    <location>
        <begin position="225"/>
        <end position="249"/>
    </location>
</feature>
<accession>A0A084B103</accession>
<dbReference type="PANTHER" id="PTHR16861">
    <property type="entry name" value="GLYCOPROTEIN 38"/>
    <property type="match status" value="1"/>
</dbReference>
<feature type="compositionally biased region" description="Basic and acidic residues" evidence="1">
    <location>
        <begin position="257"/>
        <end position="267"/>
    </location>
</feature>
<dbReference type="EMBL" id="KL648338">
    <property type="protein sequence ID" value="KEY71232.1"/>
    <property type="molecule type" value="Genomic_DNA"/>
</dbReference>
<keyword evidence="2" id="KW-0472">Membrane</keyword>
<evidence type="ECO:0000256" key="1">
    <source>
        <dbReference type="SAM" id="MobiDB-lite"/>
    </source>
</evidence>
<dbReference type="HOGENOM" id="CLU_066891_0_0_1"/>
<evidence type="ECO:0000313" key="5">
    <source>
        <dbReference type="Proteomes" id="UP000028045"/>
    </source>
</evidence>
<feature type="signal peptide" evidence="3">
    <location>
        <begin position="1"/>
        <end position="19"/>
    </location>
</feature>
<organism evidence="4 5">
    <name type="scientific">Stachybotrys chartarum (strain CBS 109288 / IBT 7711)</name>
    <name type="common">Toxic black mold</name>
    <name type="synonym">Stilbospora chartarum</name>
    <dbReference type="NCBI Taxonomy" id="1280523"/>
    <lineage>
        <taxon>Eukaryota</taxon>
        <taxon>Fungi</taxon>
        <taxon>Dikarya</taxon>
        <taxon>Ascomycota</taxon>
        <taxon>Pezizomycotina</taxon>
        <taxon>Sordariomycetes</taxon>
        <taxon>Hypocreomycetidae</taxon>
        <taxon>Hypocreales</taxon>
        <taxon>Stachybotryaceae</taxon>
        <taxon>Stachybotrys</taxon>
    </lineage>
</organism>
<feature type="compositionally biased region" description="Low complexity" evidence="1">
    <location>
        <begin position="277"/>
        <end position="286"/>
    </location>
</feature>
<keyword evidence="2" id="KW-0812">Transmembrane</keyword>
<reference evidence="4 5" key="1">
    <citation type="journal article" date="2014" name="BMC Genomics">
        <title>Comparative genome sequencing reveals chemotype-specific gene clusters in the toxigenic black mold Stachybotrys.</title>
        <authorList>
            <person name="Semeiks J."/>
            <person name="Borek D."/>
            <person name="Otwinowski Z."/>
            <person name="Grishin N.V."/>
        </authorList>
    </citation>
    <scope>NUCLEOTIDE SEQUENCE [LARGE SCALE GENOMIC DNA]</scope>
    <source>
        <strain evidence="5">CBS 109288 / IBT 7711</strain>
    </source>
</reference>
<dbReference type="OrthoDB" id="5985073at2759"/>
<keyword evidence="5" id="KW-1185">Reference proteome</keyword>
<dbReference type="Proteomes" id="UP000028045">
    <property type="component" value="Unassembled WGS sequence"/>
</dbReference>
<keyword evidence="3" id="KW-0732">Signal</keyword>
<proteinExistence type="predicted"/>
<evidence type="ECO:0000256" key="3">
    <source>
        <dbReference type="SAM" id="SignalP"/>
    </source>
</evidence>
<protein>
    <submittedName>
        <fullName evidence="4">Uncharacterized protein</fullName>
    </submittedName>
</protein>
<dbReference type="AlphaFoldDB" id="A0A084B103"/>
<sequence length="345" mass="36139">MRDFAIVPVLAALIAAAKAQQSSGSEPSTLVLAPQTTISAADVIVVTVTVQALTTTFTPPATCTEGRLTQLASPGYQIWANEPQPVAGTLITGCFPSEFMDGYTSRPGLSSSIAPMLSPMICPLGWATVKEWENGYIACCESGFLLALPTTTVDADRPAYGGTCYSNFEVGVTVTVTAYDETEVTALAGWVATSTADQAYGHVLDGHALDLLREASGSNSLSGGAIAGIVIGVLVGLGAIAAAAFFLFFRRRQRRNDNQSRDNHVAEMDGVYAAPPTSMTGTSSSSVAEQKSSDSQYTIPVTSAAMANQLSPNQARPQYPAYELAASGFVEMDGGWKGHEMANRL</sequence>
<name>A0A084B103_STACB</name>
<keyword evidence="2" id="KW-1133">Transmembrane helix</keyword>